<keyword evidence="5" id="KW-1185">Reference proteome</keyword>
<feature type="coiled-coil region" evidence="1">
    <location>
        <begin position="465"/>
        <end position="537"/>
    </location>
</feature>
<evidence type="ECO:0000313" key="4">
    <source>
        <dbReference type="EMBL" id="CRK13145.1"/>
    </source>
</evidence>
<sequence length="827" mass="90967">MSDPPPSTLLRLSGLAVSQLPARSATPETQIPFLHALLAPAIPFLDSAAPRAGTPSPSWTPKGTKRFTASSAAVETSARVVDGETWACRRSVHADAATRGTASWREFAGCFLERHRASERAFTPGVVGSREGARWAGAAGVDVHVAGEVWACEVLCVQEMRHAMPGGLLRDRVFGTVMVAAAARGRDEFVVVSVPLRDLRGSDLGGLVEEKGVVVGAYVSVERIRRIERGQIEWLMATASDAKGVLPMWVQTRAVVGVVAKDVELFLSWIADRRDKGEAAEWTSTRDAVHECYYSSHTHGLRWPYLASHQHDGLVNYLTCSRAPPVASVPVPLIAVREHLTHPPQVMDLPSVPSLPSSGLLPARRSLSLCPEATFRGMNQSEPAANAQLRPLVLSGQPQQRRGFNTCETLLSHQSEYPRNATELAVSLVNLVFPYDVRNTQRSLARMYDRVKAVEAKASIDSAARQQAERSMGALEKEMTALQAMVAQSRPGPSEHMRVEDLETELRQKHEEMIEMVSELNKQRESLLADVNRLVDQTKQIQQDVTARSISVTEEPTVPVEDKATHPGEAAAKVVSTALVPEKSVEAENIKPVPADDISTASESGSEPKSPRKKGLAVDRTSTEKARSANDNVPEPSKVNKVIGRKLKRTSSLKPVQPPARRTLRSAAGVKSREATATGPKLAKPVTPLRKQDTRPKTHHRPAAKSVERRTTEKNQVVKQKASDGRLRRLAFTRFAKFIDAKARAEEPPTIRAHKLLIWEFIDGLEDKEMSIFVQNMLLKTFPELVVPSKGRGKPFRRIILEGQLEWYQILEAIKSMPVPPFFLDET</sequence>
<proteinExistence type="predicted"/>
<dbReference type="Pfam" id="PF11274">
    <property type="entry name" value="DUF3074"/>
    <property type="match status" value="1"/>
</dbReference>
<dbReference type="EMBL" id="CVQH01004446">
    <property type="protein sequence ID" value="CRK13145.1"/>
    <property type="molecule type" value="Genomic_DNA"/>
</dbReference>
<accession>A0A0G4KUP0</accession>
<dbReference type="PANTHER" id="PTHR40370:SF1">
    <property type="entry name" value="DUF3074 DOMAIN-CONTAINING PROTEIN"/>
    <property type="match status" value="1"/>
</dbReference>
<feature type="domain" description="DUF3074" evidence="3">
    <location>
        <begin position="86"/>
        <end position="270"/>
    </location>
</feature>
<name>A0A0G4KUP0_VERLO</name>
<evidence type="ECO:0000256" key="2">
    <source>
        <dbReference type="SAM" id="MobiDB-lite"/>
    </source>
</evidence>
<gene>
    <name evidence="4" type="ORF">BN1708_002505</name>
</gene>
<keyword evidence="1" id="KW-0175">Coiled coil</keyword>
<evidence type="ECO:0000256" key="1">
    <source>
        <dbReference type="SAM" id="Coils"/>
    </source>
</evidence>
<reference evidence="4 5" key="1">
    <citation type="submission" date="2015-05" db="EMBL/GenBank/DDBJ databases">
        <authorList>
            <person name="Wang D.B."/>
            <person name="Wang M."/>
        </authorList>
    </citation>
    <scope>NUCLEOTIDE SEQUENCE [LARGE SCALE GENOMIC DNA]</scope>
    <source>
        <strain evidence="4">VL1</strain>
    </source>
</reference>
<dbReference type="Proteomes" id="UP000044602">
    <property type="component" value="Unassembled WGS sequence"/>
</dbReference>
<protein>
    <recommendedName>
        <fullName evidence="3">DUF3074 domain-containing protein</fullName>
    </recommendedName>
</protein>
<evidence type="ECO:0000259" key="3">
    <source>
        <dbReference type="Pfam" id="PF11274"/>
    </source>
</evidence>
<dbReference type="AlphaFoldDB" id="A0A0G4KUP0"/>
<dbReference type="PANTHER" id="PTHR40370">
    <property type="entry name" value="EXPRESSED PROTEIN"/>
    <property type="match status" value="1"/>
</dbReference>
<organism evidence="4 5">
    <name type="scientific">Verticillium longisporum</name>
    <name type="common">Verticillium dahliae var. longisporum</name>
    <dbReference type="NCBI Taxonomy" id="100787"/>
    <lineage>
        <taxon>Eukaryota</taxon>
        <taxon>Fungi</taxon>
        <taxon>Dikarya</taxon>
        <taxon>Ascomycota</taxon>
        <taxon>Pezizomycotina</taxon>
        <taxon>Sordariomycetes</taxon>
        <taxon>Hypocreomycetidae</taxon>
        <taxon>Glomerellales</taxon>
        <taxon>Plectosphaerellaceae</taxon>
        <taxon>Verticillium</taxon>
    </lineage>
</organism>
<evidence type="ECO:0000313" key="5">
    <source>
        <dbReference type="Proteomes" id="UP000044602"/>
    </source>
</evidence>
<dbReference type="InterPro" id="IPR024500">
    <property type="entry name" value="DUF3074"/>
</dbReference>
<feature type="region of interest" description="Disordered" evidence="2">
    <location>
        <begin position="585"/>
        <end position="723"/>
    </location>
</feature>